<evidence type="ECO:0008006" key="3">
    <source>
        <dbReference type="Google" id="ProtNLM"/>
    </source>
</evidence>
<organism evidence="1 2">
    <name type="scientific">Tepidimonas sediminis</name>
    <dbReference type="NCBI Taxonomy" id="2588941"/>
    <lineage>
        <taxon>Bacteria</taxon>
        <taxon>Pseudomonadati</taxon>
        <taxon>Pseudomonadota</taxon>
        <taxon>Betaproteobacteria</taxon>
        <taxon>Burkholderiales</taxon>
        <taxon>Tepidimonas</taxon>
    </lineage>
</organism>
<evidence type="ECO:0000313" key="2">
    <source>
        <dbReference type="Proteomes" id="UP000320225"/>
    </source>
</evidence>
<name>A0A554WV36_9BURK</name>
<keyword evidence="2" id="KW-1185">Reference proteome</keyword>
<reference evidence="1 2" key="1">
    <citation type="submission" date="2019-07" db="EMBL/GenBank/DDBJ databases">
        <title>Tepidimonas sediminis YIM 72259 draft genome.</title>
        <authorList>
            <person name="Da Costa M.S."/>
            <person name="Froufe H.J.C."/>
            <person name="Egas C."/>
            <person name="Albuquerque L."/>
        </authorList>
    </citation>
    <scope>NUCLEOTIDE SEQUENCE [LARGE SCALE GENOMIC DNA]</scope>
    <source>
        <strain evidence="1 2">YIM 72259</strain>
    </source>
</reference>
<dbReference type="Proteomes" id="UP000320225">
    <property type="component" value="Unassembled WGS sequence"/>
</dbReference>
<evidence type="ECO:0000313" key="1">
    <source>
        <dbReference type="EMBL" id="TSE27428.1"/>
    </source>
</evidence>
<dbReference type="Gene3D" id="3.40.190.10">
    <property type="entry name" value="Periplasmic binding protein-like II"/>
    <property type="match status" value="2"/>
</dbReference>
<proteinExistence type="predicted"/>
<protein>
    <recommendedName>
        <fullName evidence="3">ABC transporter, substrate-binding protein, aliphatic sulfonates family</fullName>
    </recommendedName>
</protein>
<gene>
    <name evidence="1" type="ORF">Tsedi_00263</name>
</gene>
<sequence>MATLGLLAAWPWPAVRAAGRVVVHVQDNFGLRALPLRLAERLGYCAQEGVVLRWTPEPTEEGTAQEGGSAAVYLLSLDRLARRVLAGADLRVAAALVRAPQFAIGVSAQTGELSADFWREARVGVPLGQEVAAQLAARVLAQGWSSAPVHWWPLETPDAAVQALQRGTVQALVWGDPLLTRLERAGALRLLADLRHPQQAQRWLGGPLLCAVLAAEAAQFDAHGEVLRRLVAALQRALAWLHAASSVDLAVHADVAGLAQDRATFLGVVERLRPTYSVEAAVPLGALRHSLRLLASLPGGLAYQTLDPLRLLPSRGWT</sequence>
<dbReference type="PANTHER" id="PTHR30024:SF42">
    <property type="entry name" value="ALIPHATIC SULFONATES-BINDING PROTEIN-RELATED"/>
    <property type="match status" value="1"/>
</dbReference>
<dbReference type="PANTHER" id="PTHR30024">
    <property type="entry name" value="ALIPHATIC SULFONATES-BINDING PROTEIN-RELATED"/>
    <property type="match status" value="1"/>
</dbReference>
<accession>A0A554WV36</accession>
<dbReference type="SUPFAM" id="SSF53850">
    <property type="entry name" value="Periplasmic binding protein-like II"/>
    <property type="match status" value="1"/>
</dbReference>
<dbReference type="EMBL" id="VJND01000001">
    <property type="protein sequence ID" value="TSE27428.1"/>
    <property type="molecule type" value="Genomic_DNA"/>
</dbReference>
<comment type="caution">
    <text evidence="1">The sequence shown here is derived from an EMBL/GenBank/DDBJ whole genome shotgun (WGS) entry which is preliminary data.</text>
</comment>
<dbReference type="AlphaFoldDB" id="A0A554WV36"/>